<feature type="domain" description="Knr4/Smi1-like" evidence="1">
    <location>
        <begin position="9"/>
        <end position="154"/>
    </location>
</feature>
<protein>
    <submittedName>
        <fullName evidence="2">SMI1/KNR4 family protein</fullName>
    </submittedName>
</protein>
<dbReference type="Pfam" id="PF14568">
    <property type="entry name" value="SUKH_6"/>
    <property type="match status" value="1"/>
</dbReference>
<dbReference type="SMART" id="SM00860">
    <property type="entry name" value="SMI1_KNR4"/>
    <property type="match status" value="1"/>
</dbReference>
<dbReference type="InterPro" id="IPR037883">
    <property type="entry name" value="Knr4/Smi1-like_sf"/>
</dbReference>
<dbReference type="InterPro" id="IPR018958">
    <property type="entry name" value="Knr4/Smi1-like_dom"/>
</dbReference>
<name>A0A372NPX3_9SPHI</name>
<dbReference type="OrthoDB" id="8657476at2"/>
<dbReference type="EMBL" id="QWDC01000003">
    <property type="protein sequence ID" value="RFZ90984.1"/>
    <property type="molecule type" value="Genomic_DNA"/>
</dbReference>
<sequence length="206" mass="24188">MEWKHAKPLKDVNTITQVEQELGVKFPVAFTEIIKEHNNGSPKSDTFDTEKRTGKAFGELLNFNLTEKYNILYEYSLIKDKLPPNVIPFAGDAGGNYLCFDYRRSADAPTIIRWDHEQQFEIIEDELVVPDHDQEYQYYACDFVANNWKELLEKLYTEDDDEDDDEPAEIIWENFMDEEKLKELDNQNFAQVNARRIQQGLAPLKR</sequence>
<dbReference type="Proteomes" id="UP000264217">
    <property type="component" value="Unassembled WGS sequence"/>
</dbReference>
<keyword evidence="3" id="KW-1185">Reference proteome</keyword>
<proteinExistence type="predicted"/>
<accession>A0A372NPX3</accession>
<gene>
    <name evidence="2" type="ORF">D0C36_18745</name>
</gene>
<evidence type="ECO:0000313" key="3">
    <source>
        <dbReference type="Proteomes" id="UP000264217"/>
    </source>
</evidence>
<dbReference type="SUPFAM" id="SSF160631">
    <property type="entry name" value="SMI1/KNR4-like"/>
    <property type="match status" value="1"/>
</dbReference>
<organism evidence="2 3">
    <name type="scientific">Mucilaginibacter conchicola</name>
    <dbReference type="NCBI Taxonomy" id="2303333"/>
    <lineage>
        <taxon>Bacteria</taxon>
        <taxon>Pseudomonadati</taxon>
        <taxon>Bacteroidota</taxon>
        <taxon>Sphingobacteriia</taxon>
        <taxon>Sphingobacteriales</taxon>
        <taxon>Sphingobacteriaceae</taxon>
        <taxon>Mucilaginibacter</taxon>
    </lineage>
</organism>
<comment type="caution">
    <text evidence="2">The sequence shown here is derived from an EMBL/GenBank/DDBJ whole genome shotgun (WGS) entry which is preliminary data.</text>
</comment>
<dbReference type="Gene3D" id="3.40.1580.10">
    <property type="entry name" value="SMI1/KNR4-like"/>
    <property type="match status" value="1"/>
</dbReference>
<dbReference type="RefSeq" id="WP_117393186.1">
    <property type="nucleotide sequence ID" value="NZ_QWDC01000003.1"/>
</dbReference>
<dbReference type="AlphaFoldDB" id="A0A372NPX3"/>
<evidence type="ECO:0000313" key="2">
    <source>
        <dbReference type="EMBL" id="RFZ90984.1"/>
    </source>
</evidence>
<evidence type="ECO:0000259" key="1">
    <source>
        <dbReference type="SMART" id="SM00860"/>
    </source>
</evidence>
<reference evidence="2 3" key="1">
    <citation type="submission" date="2018-08" db="EMBL/GenBank/DDBJ databases">
        <title>Mucilaginibacter sp. MYSH2.</title>
        <authorList>
            <person name="Seo T."/>
        </authorList>
    </citation>
    <scope>NUCLEOTIDE SEQUENCE [LARGE SCALE GENOMIC DNA]</scope>
    <source>
        <strain evidence="2 3">MYSH2</strain>
    </source>
</reference>